<keyword evidence="2" id="KW-1133">Transmembrane helix</keyword>
<sequence>MSECDKSARQPFVKTDGIPETTNYSIVIPPNRDTNGFFRKAYHHEYCRDYISEIEFNEIIDNVCKLASLAYSKKRQNDNRSLSPKVVFIFWICTISVICFCFLSYYAAIDKSNIMRILSIATMCVSTAVFLLVTLSIIFAKIPEFPTLSVLVKQKIDNYFNNINQLYTKKGFWWRVDAKYLYIEMVIEDKIPPDVRDSRYQQPEEMSDASKQEIKEEITKVEKIALTDTQRSKASRKVHPIKNSIFKNNDLLGDKLTGTYAETMTMKSQHTKAHNLNSKEEIASHNKTVFGTDNRYNNSRISHLRKNEDEEEMKNLNNKNASYRMNNQYHPQTPIEAIKQEDQKHRRRIMSTENRLQKTPPDRNHDNSSKKDSMKMDDASYLDQRMRSNKNIRQKDLGYFSGKNRNFNFGENENSNFGTEWMSEVNR</sequence>
<feature type="compositionally biased region" description="Basic and acidic residues" evidence="1">
    <location>
        <begin position="360"/>
        <end position="377"/>
    </location>
</feature>
<evidence type="ECO:0000256" key="1">
    <source>
        <dbReference type="SAM" id="MobiDB-lite"/>
    </source>
</evidence>
<feature type="compositionally biased region" description="Polar residues" evidence="1">
    <location>
        <begin position="285"/>
        <end position="301"/>
    </location>
</feature>
<evidence type="ECO:0000313" key="4">
    <source>
        <dbReference type="Proteomes" id="UP001295684"/>
    </source>
</evidence>
<evidence type="ECO:0000256" key="2">
    <source>
        <dbReference type="SAM" id="Phobius"/>
    </source>
</evidence>
<dbReference type="AlphaFoldDB" id="A0AAD1UGT9"/>
<dbReference type="Proteomes" id="UP001295684">
    <property type="component" value="Unassembled WGS sequence"/>
</dbReference>
<gene>
    <name evidence="3" type="ORF">ECRASSUSDP1_LOCUS8969</name>
</gene>
<proteinExistence type="predicted"/>
<evidence type="ECO:0000313" key="3">
    <source>
        <dbReference type="EMBL" id="CAI2367681.1"/>
    </source>
</evidence>
<keyword evidence="2" id="KW-0812">Transmembrane</keyword>
<reference evidence="3" key="1">
    <citation type="submission" date="2023-07" db="EMBL/GenBank/DDBJ databases">
        <authorList>
            <consortium name="AG Swart"/>
            <person name="Singh M."/>
            <person name="Singh A."/>
            <person name="Seah K."/>
            <person name="Emmerich C."/>
        </authorList>
    </citation>
    <scope>NUCLEOTIDE SEQUENCE</scope>
    <source>
        <strain evidence="3">DP1</strain>
    </source>
</reference>
<comment type="caution">
    <text evidence="3">The sequence shown here is derived from an EMBL/GenBank/DDBJ whole genome shotgun (WGS) entry which is preliminary data.</text>
</comment>
<keyword evidence="4" id="KW-1185">Reference proteome</keyword>
<accession>A0AAD1UGT9</accession>
<name>A0AAD1UGT9_EUPCR</name>
<protein>
    <submittedName>
        <fullName evidence="3">Uncharacterized protein</fullName>
    </submittedName>
</protein>
<feature type="transmembrane region" description="Helical" evidence="2">
    <location>
        <begin position="88"/>
        <end position="108"/>
    </location>
</feature>
<feature type="region of interest" description="Disordered" evidence="1">
    <location>
        <begin position="338"/>
        <end position="377"/>
    </location>
</feature>
<feature type="region of interest" description="Disordered" evidence="1">
    <location>
        <begin position="268"/>
        <end position="312"/>
    </location>
</feature>
<keyword evidence="2" id="KW-0472">Membrane</keyword>
<dbReference type="EMBL" id="CAMPGE010008794">
    <property type="protein sequence ID" value="CAI2367681.1"/>
    <property type="molecule type" value="Genomic_DNA"/>
</dbReference>
<feature type="transmembrane region" description="Helical" evidence="2">
    <location>
        <begin position="120"/>
        <end position="140"/>
    </location>
</feature>
<organism evidence="3 4">
    <name type="scientific">Euplotes crassus</name>
    <dbReference type="NCBI Taxonomy" id="5936"/>
    <lineage>
        <taxon>Eukaryota</taxon>
        <taxon>Sar</taxon>
        <taxon>Alveolata</taxon>
        <taxon>Ciliophora</taxon>
        <taxon>Intramacronucleata</taxon>
        <taxon>Spirotrichea</taxon>
        <taxon>Hypotrichia</taxon>
        <taxon>Euplotida</taxon>
        <taxon>Euplotidae</taxon>
        <taxon>Moneuplotes</taxon>
    </lineage>
</organism>